<dbReference type="SUPFAM" id="SSF56935">
    <property type="entry name" value="Porins"/>
    <property type="match status" value="1"/>
</dbReference>
<keyword evidence="7 18" id="KW-0732">Signal</keyword>
<accession>A0AA91EJC2</accession>
<dbReference type="PANTHER" id="PTHR32552:SF82">
    <property type="entry name" value="FCUA PROTEIN"/>
    <property type="match status" value="1"/>
</dbReference>
<dbReference type="RefSeq" id="WP_071889963.1">
    <property type="nucleotide sequence ID" value="NZ_LXEX01000028.1"/>
</dbReference>
<evidence type="ECO:0000256" key="18">
    <source>
        <dbReference type="SAM" id="SignalP"/>
    </source>
</evidence>
<evidence type="ECO:0000313" key="21">
    <source>
        <dbReference type="EMBL" id="OAT59172.1"/>
    </source>
</evidence>
<feature type="domain" description="TonB-dependent receptor-like beta-barrel" evidence="19">
    <location>
        <begin position="249"/>
        <end position="677"/>
    </location>
</feature>
<gene>
    <name evidence="21" type="ORF">M993_01720</name>
</gene>
<evidence type="ECO:0000259" key="20">
    <source>
        <dbReference type="Pfam" id="PF07715"/>
    </source>
</evidence>
<keyword evidence="8" id="KW-0408">Iron</keyword>
<keyword evidence="9" id="KW-0406">Ion transport</keyword>
<keyword evidence="4 14" id="KW-1134">Transmembrane beta strand</keyword>
<dbReference type="Gene3D" id="2.40.170.20">
    <property type="entry name" value="TonB-dependent receptor, beta-barrel domain"/>
    <property type="match status" value="1"/>
</dbReference>
<dbReference type="InterPro" id="IPR039426">
    <property type="entry name" value="TonB-dep_rcpt-like"/>
</dbReference>
<evidence type="ECO:0000256" key="8">
    <source>
        <dbReference type="ARBA" id="ARBA00023004"/>
    </source>
</evidence>
<keyword evidence="22" id="KW-1185">Reference proteome</keyword>
<sequence>MPKLMKEVIASVPLLLTVAAIAPSYAIANTATTPENKDLQSLQAITVTATPESADPSLAKNKAASLGPLGERKLQDTPYSVHVMSNDVITEQQMTSLKDILSYFPSVQGTGVRPQSRGMQGSVVQNSLLDGLNIVSTTEYPAEQFENVQVLNGLAGSLFGPANPAGMFNFVSKRPAANMQGRVTTGVRTGTAYFNSLDIGGPIGFDDRLQTRLTVLDEHGDSYGAESKKRRQFVGLATDFHFNENTVLESNFSYYNYLLKGNPANFALAPGVSFPSGLNPKHSHYGQDFAGDNDTTYTGSVHLKHTFDNDWKLHLGFLRQIADRESTAVTNTLLNNQGDYISTVSNTTASRFTISSYLADVNGTVWTKDWRHDLTLGYRGFDWKNYNPIDGTKTTLGTGSLSHPSEFDKPDFPDFTHRYHSATSTQNAFVLGDTLTFNPQWSMMLTGSQNYLNTSNYAKTGKQTSDSSDSGFSKSVSLIYKPVDILTLYTTYADSLQQGDTAPSGANNQGSILSPYRSEQYEVGAKVAVNHLNLSLAAFQIKRPYAYVQTNGDFAEEGEQRNRGLEFVADGNLTDDLRIFGGVTYLDPKLRNSANSATENKQIVGLPKMSANMLVEYQLPWVSGLGMNMNVHYTGRRPTANDNSSWVGSYSTVDLGTSYQMPLAQTQLTWRVGVTNVTNRRYWDNIVPGALTGYTGTGSASAQMGAPRMAYASLQVDF</sequence>
<organism evidence="21 22">
    <name type="scientific">Obesumbacterium proteus ATCC 12841</name>
    <dbReference type="NCBI Taxonomy" id="1354268"/>
    <lineage>
        <taxon>Bacteria</taxon>
        <taxon>Pseudomonadati</taxon>
        <taxon>Pseudomonadota</taxon>
        <taxon>Gammaproteobacteria</taxon>
        <taxon>Enterobacterales</taxon>
        <taxon>Hafniaceae</taxon>
        <taxon>Obesumbacterium</taxon>
    </lineage>
</organism>
<dbReference type="PANTHER" id="PTHR32552">
    <property type="entry name" value="FERRICHROME IRON RECEPTOR-RELATED"/>
    <property type="match status" value="1"/>
</dbReference>
<evidence type="ECO:0000256" key="15">
    <source>
        <dbReference type="PROSITE-ProRule" id="PRU10144"/>
    </source>
</evidence>
<evidence type="ECO:0000256" key="12">
    <source>
        <dbReference type="ARBA" id="ARBA00023170"/>
    </source>
</evidence>
<keyword evidence="12 21" id="KW-0675">Receptor</keyword>
<keyword evidence="10 16" id="KW-0798">TonB box</keyword>
<dbReference type="CDD" id="cd01347">
    <property type="entry name" value="ligand_gated_channel"/>
    <property type="match status" value="1"/>
</dbReference>
<proteinExistence type="inferred from homology"/>
<dbReference type="InterPro" id="IPR010917">
    <property type="entry name" value="TonB_rcpt_CS"/>
</dbReference>
<evidence type="ECO:0000256" key="6">
    <source>
        <dbReference type="ARBA" id="ARBA00022692"/>
    </source>
</evidence>
<dbReference type="Gene3D" id="2.170.130.10">
    <property type="entry name" value="TonB-dependent receptor, plug domain"/>
    <property type="match status" value="1"/>
</dbReference>
<feature type="chain" id="PRO_5041670396" evidence="18">
    <location>
        <begin position="29"/>
        <end position="718"/>
    </location>
</feature>
<dbReference type="InterPro" id="IPR010105">
    <property type="entry name" value="TonB_sidphr_rcpt"/>
</dbReference>
<evidence type="ECO:0000313" key="22">
    <source>
        <dbReference type="Proteomes" id="UP000078431"/>
    </source>
</evidence>
<evidence type="ECO:0000256" key="5">
    <source>
        <dbReference type="ARBA" id="ARBA00022496"/>
    </source>
</evidence>
<dbReference type="AlphaFoldDB" id="A0AA91EJC2"/>
<evidence type="ECO:0000256" key="11">
    <source>
        <dbReference type="ARBA" id="ARBA00023136"/>
    </source>
</evidence>
<dbReference type="Pfam" id="PF07715">
    <property type="entry name" value="Plug"/>
    <property type="match status" value="1"/>
</dbReference>
<evidence type="ECO:0000256" key="17">
    <source>
        <dbReference type="SAM" id="MobiDB-lite"/>
    </source>
</evidence>
<evidence type="ECO:0000256" key="9">
    <source>
        <dbReference type="ARBA" id="ARBA00023065"/>
    </source>
</evidence>
<dbReference type="PROSITE" id="PS52016">
    <property type="entry name" value="TONB_DEPENDENT_REC_3"/>
    <property type="match status" value="1"/>
</dbReference>
<dbReference type="InterPro" id="IPR012910">
    <property type="entry name" value="Plug_dom"/>
</dbReference>
<protein>
    <submittedName>
        <fullName evidence="21">Ferrichrome-iron receptor</fullName>
    </submittedName>
</protein>
<dbReference type="GO" id="GO:0015891">
    <property type="term" value="P:siderophore transport"/>
    <property type="evidence" value="ECO:0007669"/>
    <property type="project" value="InterPro"/>
</dbReference>
<dbReference type="Proteomes" id="UP000078431">
    <property type="component" value="Unassembled WGS sequence"/>
</dbReference>
<dbReference type="NCBIfam" id="TIGR01783">
    <property type="entry name" value="TonB-siderophor"/>
    <property type="match status" value="1"/>
</dbReference>
<dbReference type="InterPro" id="IPR000531">
    <property type="entry name" value="Beta-barrel_TonB"/>
</dbReference>
<feature type="short sequence motif" description="TonB C-terminal box" evidence="15">
    <location>
        <begin position="701"/>
        <end position="718"/>
    </location>
</feature>
<reference evidence="21 22" key="1">
    <citation type="submission" date="2016-04" db="EMBL/GenBank/DDBJ databases">
        <title>ATOL: Assembling a taxonomically balanced genome-scale reconstruction of the evolutionary history of the Enterobacteriaceae.</title>
        <authorList>
            <person name="Plunkett G.III."/>
            <person name="Neeno-Eckwall E.C."/>
            <person name="Glasner J.D."/>
            <person name="Perna N.T."/>
        </authorList>
    </citation>
    <scope>NUCLEOTIDE SEQUENCE [LARGE SCALE GENOMIC DNA]</scope>
    <source>
        <strain evidence="21 22">ATCC 12841</strain>
    </source>
</reference>
<keyword evidence="3 14" id="KW-0813">Transport</keyword>
<feature type="signal peptide" evidence="18">
    <location>
        <begin position="1"/>
        <end position="28"/>
    </location>
</feature>
<evidence type="ECO:0000256" key="10">
    <source>
        <dbReference type="ARBA" id="ARBA00023077"/>
    </source>
</evidence>
<keyword evidence="5" id="KW-0410">Iron transport</keyword>
<keyword evidence="6 14" id="KW-0812">Transmembrane</keyword>
<evidence type="ECO:0000256" key="7">
    <source>
        <dbReference type="ARBA" id="ARBA00022729"/>
    </source>
</evidence>
<dbReference type="GO" id="GO:0009279">
    <property type="term" value="C:cell outer membrane"/>
    <property type="evidence" value="ECO:0007669"/>
    <property type="project" value="UniProtKB-SubCell"/>
</dbReference>
<evidence type="ECO:0000256" key="3">
    <source>
        <dbReference type="ARBA" id="ARBA00022448"/>
    </source>
</evidence>
<comment type="caution">
    <text evidence="21">The sequence shown here is derived from an EMBL/GenBank/DDBJ whole genome shotgun (WGS) entry which is preliminary data.</text>
</comment>
<keyword evidence="11 14" id="KW-0472">Membrane</keyword>
<name>A0AA91EJC2_9GAMM</name>
<dbReference type="InterPro" id="IPR037066">
    <property type="entry name" value="Plug_dom_sf"/>
</dbReference>
<evidence type="ECO:0000256" key="16">
    <source>
        <dbReference type="RuleBase" id="RU003357"/>
    </source>
</evidence>
<keyword evidence="13 14" id="KW-0998">Cell outer membrane</keyword>
<comment type="subcellular location">
    <subcellularLocation>
        <location evidence="1 14">Cell outer membrane</location>
        <topology evidence="1 14">Multi-pass membrane protein</topology>
    </subcellularLocation>
</comment>
<dbReference type="InterPro" id="IPR036942">
    <property type="entry name" value="Beta-barrel_TonB_sf"/>
</dbReference>
<feature type="domain" description="TonB-dependent receptor plug" evidence="20">
    <location>
        <begin position="74"/>
        <end position="166"/>
    </location>
</feature>
<evidence type="ECO:0000256" key="1">
    <source>
        <dbReference type="ARBA" id="ARBA00004571"/>
    </source>
</evidence>
<dbReference type="GO" id="GO:0038023">
    <property type="term" value="F:signaling receptor activity"/>
    <property type="evidence" value="ECO:0007669"/>
    <property type="project" value="InterPro"/>
</dbReference>
<dbReference type="EMBL" id="LXEX01000028">
    <property type="protein sequence ID" value="OAT59172.1"/>
    <property type="molecule type" value="Genomic_DNA"/>
</dbReference>
<evidence type="ECO:0000256" key="2">
    <source>
        <dbReference type="ARBA" id="ARBA00009810"/>
    </source>
</evidence>
<dbReference type="PROSITE" id="PS01156">
    <property type="entry name" value="TONB_DEPENDENT_REC_2"/>
    <property type="match status" value="1"/>
</dbReference>
<evidence type="ECO:0000256" key="13">
    <source>
        <dbReference type="ARBA" id="ARBA00023237"/>
    </source>
</evidence>
<evidence type="ECO:0000259" key="19">
    <source>
        <dbReference type="Pfam" id="PF00593"/>
    </source>
</evidence>
<feature type="region of interest" description="Disordered" evidence="17">
    <location>
        <begin position="51"/>
        <end position="71"/>
    </location>
</feature>
<evidence type="ECO:0000256" key="4">
    <source>
        <dbReference type="ARBA" id="ARBA00022452"/>
    </source>
</evidence>
<evidence type="ECO:0000256" key="14">
    <source>
        <dbReference type="PROSITE-ProRule" id="PRU01360"/>
    </source>
</evidence>
<dbReference type="GO" id="GO:0015344">
    <property type="term" value="F:siderophore uptake transmembrane transporter activity"/>
    <property type="evidence" value="ECO:0007669"/>
    <property type="project" value="TreeGrafter"/>
</dbReference>
<comment type="similarity">
    <text evidence="2 14 16">Belongs to the TonB-dependent receptor family.</text>
</comment>
<dbReference type="Pfam" id="PF00593">
    <property type="entry name" value="TonB_dep_Rec_b-barrel"/>
    <property type="match status" value="1"/>
</dbReference>